<evidence type="ECO:0000313" key="4">
    <source>
        <dbReference type="EMBL" id="KAA2368387.1"/>
    </source>
</evidence>
<dbReference type="InterPro" id="IPR032288">
    <property type="entry name" value="Metallophos_C"/>
</dbReference>
<gene>
    <name evidence="4" type="ORF">F2Y13_10195</name>
</gene>
<keyword evidence="1" id="KW-0732">Signal</keyword>
<dbReference type="InterPro" id="IPR051918">
    <property type="entry name" value="STPP_CPPED1"/>
</dbReference>
<dbReference type="Pfam" id="PF16371">
    <property type="entry name" value="MetallophosN"/>
    <property type="match status" value="1"/>
</dbReference>
<evidence type="ECO:0000259" key="2">
    <source>
        <dbReference type="Pfam" id="PF16370"/>
    </source>
</evidence>
<reference evidence="4 5" key="1">
    <citation type="journal article" date="2019" name="Nat. Med.">
        <title>A library of human gut bacterial isolates paired with longitudinal multiomics data enables mechanistic microbiome research.</title>
        <authorList>
            <person name="Poyet M."/>
            <person name="Groussin M."/>
            <person name="Gibbons S.M."/>
            <person name="Avila-Pacheco J."/>
            <person name="Jiang X."/>
            <person name="Kearney S.M."/>
            <person name="Perrotta A.R."/>
            <person name="Berdy B."/>
            <person name="Zhao S."/>
            <person name="Lieberman T.D."/>
            <person name="Swanson P.K."/>
            <person name="Smith M."/>
            <person name="Roesemann S."/>
            <person name="Alexander J.E."/>
            <person name="Rich S.A."/>
            <person name="Livny J."/>
            <person name="Vlamakis H."/>
            <person name="Clish C."/>
            <person name="Bullock K."/>
            <person name="Deik A."/>
            <person name="Scott J."/>
            <person name="Pierce K.A."/>
            <person name="Xavier R.J."/>
            <person name="Alm E.J."/>
        </authorList>
    </citation>
    <scope>NUCLEOTIDE SEQUENCE [LARGE SCALE GENOMIC DNA]</scope>
    <source>
        <strain evidence="4 5">BIOML-A2</strain>
    </source>
</reference>
<protein>
    <recommendedName>
        <fullName evidence="6">Serine/threonine protein phosphatase</fullName>
    </recommendedName>
</protein>
<dbReference type="SUPFAM" id="SSF49464">
    <property type="entry name" value="Carboxypeptidase regulatory domain-like"/>
    <property type="match status" value="1"/>
</dbReference>
<feature type="domain" description="Calcineurin-like phosphoesterase C-terminal" evidence="2">
    <location>
        <begin position="364"/>
        <end position="491"/>
    </location>
</feature>
<dbReference type="InterPro" id="IPR029052">
    <property type="entry name" value="Metallo-depent_PP-like"/>
</dbReference>
<accession>A0A5B3G4G0</accession>
<feature type="chain" id="PRO_5022759600" description="Serine/threonine protein phosphatase" evidence="1">
    <location>
        <begin position="24"/>
        <end position="497"/>
    </location>
</feature>
<dbReference type="InterPro" id="IPR008969">
    <property type="entry name" value="CarboxyPept-like_regulatory"/>
</dbReference>
<proteinExistence type="predicted"/>
<evidence type="ECO:0008006" key="6">
    <source>
        <dbReference type="Google" id="ProtNLM"/>
    </source>
</evidence>
<dbReference type="PROSITE" id="PS51257">
    <property type="entry name" value="PROKAR_LIPOPROTEIN"/>
    <property type="match status" value="1"/>
</dbReference>
<dbReference type="AlphaFoldDB" id="A0A5B3G4G0"/>
<dbReference type="PANTHER" id="PTHR43143:SF1">
    <property type="entry name" value="SERINE_THREONINE-PROTEIN PHOSPHATASE CPPED1"/>
    <property type="match status" value="1"/>
</dbReference>
<feature type="signal peptide" evidence="1">
    <location>
        <begin position="1"/>
        <end position="23"/>
    </location>
</feature>
<dbReference type="SUPFAM" id="SSF56300">
    <property type="entry name" value="Metallo-dependent phosphatases"/>
    <property type="match status" value="1"/>
</dbReference>
<dbReference type="Gene3D" id="3.60.21.10">
    <property type="match status" value="1"/>
</dbReference>
<evidence type="ECO:0000256" key="1">
    <source>
        <dbReference type="SAM" id="SignalP"/>
    </source>
</evidence>
<name>A0A5B3G4G0_9BACT</name>
<feature type="domain" description="Calcineurin-like phosphoesterase N-terminal" evidence="3">
    <location>
        <begin position="53"/>
        <end position="129"/>
    </location>
</feature>
<dbReference type="InterPro" id="IPR032285">
    <property type="entry name" value="Metallophos_N"/>
</dbReference>
<organism evidence="4 5">
    <name type="scientific">Alistipes shahii</name>
    <dbReference type="NCBI Taxonomy" id="328814"/>
    <lineage>
        <taxon>Bacteria</taxon>
        <taxon>Pseudomonadati</taxon>
        <taxon>Bacteroidota</taxon>
        <taxon>Bacteroidia</taxon>
        <taxon>Bacteroidales</taxon>
        <taxon>Rikenellaceae</taxon>
        <taxon>Alistipes</taxon>
    </lineage>
</organism>
<dbReference type="EMBL" id="VVXK01000014">
    <property type="protein sequence ID" value="KAA2368387.1"/>
    <property type="molecule type" value="Genomic_DNA"/>
</dbReference>
<evidence type="ECO:0000313" key="5">
    <source>
        <dbReference type="Proteomes" id="UP000323567"/>
    </source>
</evidence>
<comment type="caution">
    <text evidence="4">The sequence shown here is derived from an EMBL/GenBank/DDBJ whole genome shotgun (WGS) entry which is preliminary data.</text>
</comment>
<dbReference type="PANTHER" id="PTHR43143">
    <property type="entry name" value="METALLOPHOSPHOESTERASE, CALCINEURIN SUPERFAMILY"/>
    <property type="match status" value="1"/>
</dbReference>
<dbReference type="Pfam" id="PF16370">
    <property type="entry name" value="MetallophosC"/>
    <property type="match status" value="1"/>
</dbReference>
<evidence type="ECO:0000259" key="3">
    <source>
        <dbReference type="Pfam" id="PF16371"/>
    </source>
</evidence>
<dbReference type="Proteomes" id="UP000323567">
    <property type="component" value="Unassembled WGS sequence"/>
</dbReference>
<sequence length="497" mass="55002">MQKNMSKFYMRLLSVCLAALVLAACSSSEGGGDDGPTAGQIPDKAGMTVKGIVKDSAGNGIAGVVVSDGLEVTATDERGIYYLASDLARRNFVFVSVPADCEIPATQGCPRFYRKIDRKQAVNRADFTLTRRKTPSDRHSLIVMADIQLAADNTSVDSYLGHVVPDVLKTVQGLPTEVYGVSLGDLVWNDMSLFPKYRQGLETLGFTTFSLPGNHDHDPAELTDSLALQSYERYFGPANYSVNIGKIHYLFLDNILFDHAPTAGEEYTIGLTDEICRWIEADLRYVPAGSTLVVSSHCPILYHTKNTAARNHRNFQRFLDAISPYKVHAFGGHKHYHDIYRYDDGRKVMHCIARTPGDLFINGDVNCDGTPRGYAVVEVDGERLSWYYKPAGGKRDMQMRLYAPGRTNSACVYANVWGYDTAWSAVEWIPASGGQAVAMERTQRTDPYYEEVLATGVRGGTPTNTWHMFRVDPGSERGGMVRVTDSFGHTYESSVSW</sequence>